<dbReference type="InterPro" id="IPR011053">
    <property type="entry name" value="Single_hybrid_motif"/>
</dbReference>
<dbReference type="Pfam" id="PF00198">
    <property type="entry name" value="2-oxoacid_dh"/>
    <property type="match status" value="1"/>
</dbReference>
<dbReference type="AlphaFoldDB" id="A0A2N6D134"/>
<dbReference type="PROSITE" id="PS50968">
    <property type="entry name" value="BIOTINYL_LIPOYL"/>
    <property type="match status" value="1"/>
</dbReference>
<dbReference type="STRING" id="1111735.GCA_000428045_03503"/>
<dbReference type="SUPFAM" id="SSF52777">
    <property type="entry name" value="CoA-dependent acyltransferases"/>
    <property type="match status" value="1"/>
</dbReference>
<protein>
    <recommendedName>
        <fullName evidence="9">Acetyltransferase component of pyruvate dehydrogenase complex</fullName>
        <ecNumber evidence="9">2.3.1.12</ecNumber>
    </recommendedName>
</protein>
<dbReference type="SUPFAM" id="SSF47005">
    <property type="entry name" value="Peripheral subunit-binding domain of 2-oxo acid dehydrogenase complex"/>
    <property type="match status" value="1"/>
</dbReference>
<evidence type="ECO:0000313" key="13">
    <source>
        <dbReference type="EMBL" id="PLX63401.1"/>
    </source>
</evidence>
<keyword evidence="6 9" id="KW-0012">Acyltransferase</keyword>
<evidence type="ECO:0000256" key="1">
    <source>
        <dbReference type="ARBA" id="ARBA00007317"/>
    </source>
</evidence>
<dbReference type="InterPro" id="IPR050743">
    <property type="entry name" value="2-oxoacid_DH_E2_comp"/>
</dbReference>
<dbReference type="InterPro" id="IPR006256">
    <property type="entry name" value="AcTrfase_Pyrv_DH_cplx"/>
</dbReference>
<accession>A0A2N6D134</accession>
<evidence type="ECO:0000256" key="3">
    <source>
        <dbReference type="ARBA" id="ARBA00022679"/>
    </source>
</evidence>
<dbReference type="PROSITE" id="PS51826">
    <property type="entry name" value="PSBD"/>
    <property type="match status" value="1"/>
</dbReference>
<comment type="function">
    <text evidence="7">The pyruvate dehydrogenase complex catalyzes the overall conversion of pyruvate to acetyl-CoA and CO(2). It contains multiple copies of three enzymatic components: pyruvate dehydrogenase (E1), dihydrolipoamide acetyltransferase (E2) and lipoamide dehydrogenase (E3).</text>
</comment>
<feature type="domain" description="Peripheral subunit-binding (PSBD)" evidence="12">
    <location>
        <begin position="133"/>
        <end position="170"/>
    </location>
</feature>
<dbReference type="InterPro" id="IPR023213">
    <property type="entry name" value="CAT-like_dom_sf"/>
</dbReference>
<dbReference type="Gene3D" id="2.40.50.100">
    <property type="match status" value="1"/>
</dbReference>
<name>A0A2N6D134_9GAMM</name>
<comment type="similarity">
    <text evidence="1 9">Belongs to the 2-oxoacid dehydrogenase family.</text>
</comment>
<evidence type="ECO:0000259" key="12">
    <source>
        <dbReference type="PROSITE" id="PS51826"/>
    </source>
</evidence>
<dbReference type="InterPro" id="IPR001078">
    <property type="entry name" value="2-oxoacid_DH_actylTfrase"/>
</dbReference>
<evidence type="ECO:0000256" key="9">
    <source>
        <dbReference type="RuleBase" id="RU361137"/>
    </source>
</evidence>
<comment type="subunit">
    <text evidence="2 9">Forms a 24-polypeptide structural core with octahedral symmetry.</text>
</comment>
<dbReference type="Gene3D" id="3.30.559.10">
    <property type="entry name" value="Chloramphenicol acetyltransferase-like domain"/>
    <property type="match status" value="1"/>
</dbReference>
<dbReference type="GO" id="GO:0004742">
    <property type="term" value="F:dihydrolipoyllysine-residue acetyltransferase activity"/>
    <property type="evidence" value="ECO:0007669"/>
    <property type="project" value="UniProtKB-UniRule"/>
</dbReference>
<gene>
    <name evidence="13" type="primary">aceF</name>
    <name evidence="13" type="ORF">C0630_00365</name>
</gene>
<dbReference type="GO" id="GO:0045254">
    <property type="term" value="C:pyruvate dehydrogenase complex"/>
    <property type="evidence" value="ECO:0007669"/>
    <property type="project" value="UniProtKB-UniRule"/>
</dbReference>
<dbReference type="NCBIfam" id="TIGR01348">
    <property type="entry name" value="PDHac_trf_long"/>
    <property type="match status" value="1"/>
</dbReference>
<dbReference type="EMBL" id="PKUN01000001">
    <property type="protein sequence ID" value="PLX63401.1"/>
    <property type="molecule type" value="Genomic_DNA"/>
</dbReference>
<dbReference type="InterPro" id="IPR004167">
    <property type="entry name" value="PSBD"/>
</dbReference>
<dbReference type="PANTHER" id="PTHR43178:SF2">
    <property type="entry name" value="DIHYDROLIPOYLLYSINE-RESIDUE ACETYLTRANSFERASE COMPONENT OF PYRUVATE DEHYDROGENASE COMPLEX"/>
    <property type="match status" value="1"/>
</dbReference>
<dbReference type="CDD" id="cd06849">
    <property type="entry name" value="lipoyl_domain"/>
    <property type="match status" value="1"/>
</dbReference>
<dbReference type="GO" id="GO:0006086">
    <property type="term" value="P:pyruvate decarboxylation to acetyl-CoA"/>
    <property type="evidence" value="ECO:0007669"/>
    <property type="project" value="UniProtKB-UniRule"/>
</dbReference>
<keyword evidence="3 9" id="KW-0808">Transferase</keyword>
<feature type="domain" description="Lipoyl-binding" evidence="11">
    <location>
        <begin position="3"/>
        <end position="77"/>
    </location>
</feature>
<evidence type="ECO:0000256" key="7">
    <source>
        <dbReference type="ARBA" id="ARBA00025211"/>
    </source>
</evidence>
<evidence type="ECO:0000256" key="8">
    <source>
        <dbReference type="ARBA" id="ARBA00048370"/>
    </source>
</evidence>
<evidence type="ECO:0000256" key="10">
    <source>
        <dbReference type="SAM" id="MobiDB-lite"/>
    </source>
</evidence>
<evidence type="ECO:0000256" key="6">
    <source>
        <dbReference type="ARBA" id="ARBA00023315"/>
    </source>
</evidence>
<evidence type="ECO:0000259" key="11">
    <source>
        <dbReference type="PROSITE" id="PS50968"/>
    </source>
</evidence>
<evidence type="ECO:0000256" key="4">
    <source>
        <dbReference type="ARBA" id="ARBA00022737"/>
    </source>
</evidence>
<keyword evidence="4" id="KW-0677">Repeat</keyword>
<dbReference type="Pfam" id="PF02817">
    <property type="entry name" value="E3_binding"/>
    <property type="match status" value="1"/>
</dbReference>
<dbReference type="InterPro" id="IPR036625">
    <property type="entry name" value="E3-bd_dom_sf"/>
</dbReference>
<dbReference type="Gene3D" id="4.10.320.10">
    <property type="entry name" value="E3-binding domain"/>
    <property type="match status" value="1"/>
</dbReference>
<evidence type="ECO:0000256" key="5">
    <source>
        <dbReference type="ARBA" id="ARBA00022823"/>
    </source>
</evidence>
<evidence type="ECO:0000256" key="2">
    <source>
        <dbReference type="ARBA" id="ARBA00011484"/>
    </source>
</evidence>
<comment type="cofactor">
    <cofactor evidence="9">
        <name>(R)-lipoate</name>
        <dbReference type="ChEBI" id="CHEBI:83088"/>
    </cofactor>
    <text evidence="9">Binds 1 lipoyl cofactor covalently.</text>
</comment>
<reference evidence="13 14" key="1">
    <citation type="submission" date="2017-11" db="EMBL/GenBank/DDBJ databases">
        <title>Genome-resolved metagenomics identifies genetic mobility, metabolic interactions, and unexpected diversity in perchlorate-reducing communities.</title>
        <authorList>
            <person name="Barnum T.P."/>
            <person name="Figueroa I.A."/>
            <person name="Carlstrom C.I."/>
            <person name="Lucas L.N."/>
            <person name="Engelbrektson A.L."/>
            <person name="Coates J.D."/>
        </authorList>
    </citation>
    <scope>NUCLEOTIDE SEQUENCE [LARGE SCALE GENOMIC DNA]</scope>
    <source>
        <strain evidence="13">BM301</strain>
    </source>
</reference>
<feature type="compositionally biased region" description="Low complexity" evidence="10">
    <location>
        <begin position="92"/>
        <end position="116"/>
    </location>
</feature>
<proteinExistence type="inferred from homology"/>
<dbReference type="GO" id="GO:0005737">
    <property type="term" value="C:cytoplasm"/>
    <property type="evidence" value="ECO:0007669"/>
    <property type="project" value="TreeGrafter"/>
</dbReference>
<sequence length="439" mass="46709">MTIKEILVPDIGDFSDVELIEILVAPGDTIAVDDPLITLESDKASMEIPSSDAGVAKELKVSLGDKVSEGSLILLLEVEGAAAADKPAAAEPAPAAAPAPTAAPVAAKPAPGSAAPVTEPAADLRHVSFERTHASPSVRRIAREKGIDLNTLQGTGRKGRITQEDLSNAGQRVLQALASGQFEEPRPAAAAAAGSGIPAIPEQDFSRFGEVEFQPLSKIKRLTGINLSRAWLNVPHVTHHDETDITEVEAFRKSLKAETEKQGVRVTLLSFFMKACAATLKAYPTFNSSLDGSGENLILKKYINIGVAVDTPNGLVVPVIRDVDQKSIFEISAELMEMSAKARDKKLKPGDMQGATFTISSLGGIGGTAFTPIVNAPEVAILGLTRSQMKPVWNGSEFIPRLMQPMSLSYDHRVIDGAQAAHFVRHLGVLMNDVRRLLL</sequence>
<comment type="catalytic activity">
    <reaction evidence="8 9">
        <text>N(6)-[(R)-dihydrolipoyl]-L-lysyl-[protein] + acetyl-CoA = N(6)-[(R)-S(8)-acetyldihydrolipoyl]-L-lysyl-[protein] + CoA</text>
        <dbReference type="Rhea" id="RHEA:17017"/>
        <dbReference type="Rhea" id="RHEA-COMP:10475"/>
        <dbReference type="Rhea" id="RHEA-COMP:10478"/>
        <dbReference type="ChEBI" id="CHEBI:57287"/>
        <dbReference type="ChEBI" id="CHEBI:57288"/>
        <dbReference type="ChEBI" id="CHEBI:83100"/>
        <dbReference type="ChEBI" id="CHEBI:83111"/>
        <dbReference type="EC" id="2.3.1.12"/>
    </reaction>
</comment>
<dbReference type="PANTHER" id="PTHR43178">
    <property type="entry name" value="DIHYDROLIPOAMIDE ACETYLTRANSFERASE COMPONENT OF PYRUVATE DEHYDROGENASE COMPLEX"/>
    <property type="match status" value="1"/>
</dbReference>
<dbReference type="SUPFAM" id="SSF51230">
    <property type="entry name" value="Single hybrid motif"/>
    <property type="match status" value="1"/>
</dbReference>
<evidence type="ECO:0000313" key="14">
    <source>
        <dbReference type="Proteomes" id="UP000235015"/>
    </source>
</evidence>
<dbReference type="Proteomes" id="UP000235015">
    <property type="component" value="Unassembled WGS sequence"/>
</dbReference>
<dbReference type="InterPro" id="IPR000089">
    <property type="entry name" value="Biotin_lipoyl"/>
</dbReference>
<keyword evidence="5 9" id="KW-0450">Lipoyl</keyword>
<dbReference type="EC" id="2.3.1.12" evidence="9"/>
<dbReference type="FunFam" id="3.30.559.10:FF:000004">
    <property type="entry name" value="Acetyltransferase component of pyruvate dehydrogenase complex"/>
    <property type="match status" value="1"/>
</dbReference>
<comment type="caution">
    <text evidence="13">The sequence shown here is derived from an EMBL/GenBank/DDBJ whole genome shotgun (WGS) entry which is preliminary data.</text>
</comment>
<dbReference type="GO" id="GO:0031405">
    <property type="term" value="F:lipoic acid binding"/>
    <property type="evidence" value="ECO:0007669"/>
    <property type="project" value="TreeGrafter"/>
</dbReference>
<dbReference type="Pfam" id="PF00364">
    <property type="entry name" value="Biotin_lipoyl"/>
    <property type="match status" value="1"/>
</dbReference>
<feature type="region of interest" description="Disordered" evidence="10">
    <location>
        <begin position="92"/>
        <end position="118"/>
    </location>
</feature>
<organism evidence="13 14">
    <name type="scientific">Sedimenticola selenatireducens</name>
    <dbReference type="NCBI Taxonomy" id="191960"/>
    <lineage>
        <taxon>Bacteria</taxon>
        <taxon>Pseudomonadati</taxon>
        <taxon>Pseudomonadota</taxon>
        <taxon>Gammaproteobacteria</taxon>
        <taxon>Chromatiales</taxon>
        <taxon>Sedimenticolaceae</taxon>
        <taxon>Sedimenticola</taxon>
    </lineage>
</organism>
<dbReference type="RefSeq" id="WP_273437165.1">
    <property type="nucleotide sequence ID" value="NZ_PKUN01000001.1"/>
</dbReference>
<dbReference type="FunFam" id="2.40.50.100:FF:000009">
    <property type="entry name" value="Acetyltransferase component of pyruvate dehydrogenase complex"/>
    <property type="match status" value="1"/>
</dbReference>